<feature type="transmembrane region" description="Helical" evidence="1">
    <location>
        <begin position="113"/>
        <end position="131"/>
    </location>
</feature>
<organism evidence="2 3">
    <name type="scientific">Mesobacillus subterraneus</name>
    <dbReference type="NCBI Taxonomy" id="285983"/>
    <lineage>
        <taxon>Bacteria</taxon>
        <taxon>Bacillati</taxon>
        <taxon>Bacillota</taxon>
        <taxon>Bacilli</taxon>
        <taxon>Bacillales</taxon>
        <taxon>Bacillaceae</taxon>
        <taxon>Mesobacillus</taxon>
    </lineage>
</organism>
<sequence>MLTVPWVLWAIFRKKDSTARLLSAALVVIFLSSILDAYGVDRGKWSYPVKVIPLPTISYSFRYSVVPVTIMFLIQYKQNIHPVIKGILFGGVSAYIGMPIMEQLHLYKQIDWKYTYSFLMLAIMYLIADWFSKRESFRRIEDKIENNAD</sequence>
<evidence type="ECO:0000256" key="1">
    <source>
        <dbReference type="SAM" id="Phobius"/>
    </source>
</evidence>
<name>A0A3R9FIL1_9BACI</name>
<feature type="transmembrane region" description="Helical" evidence="1">
    <location>
        <begin position="83"/>
        <end position="101"/>
    </location>
</feature>
<protein>
    <submittedName>
        <fullName evidence="2">Uncharacterized protein</fullName>
    </submittedName>
</protein>
<gene>
    <name evidence="2" type="ORF">EJA10_03560</name>
</gene>
<accession>A0A3R9FIL1</accession>
<evidence type="ECO:0000313" key="2">
    <source>
        <dbReference type="EMBL" id="RSD28877.1"/>
    </source>
</evidence>
<dbReference type="AlphaFoldDB" id="A0A3R9FIL1"/>
<dbReference type="NCBIfam" id="NF041644">
    <property type="entry name" value="CBO0543_fam"/>
    <property type="match status" value="1"/>
</dbReference>
<dbReference type="InterPro" id="IPR048147">
    <property type="entry name" value="CBO0543-like"/>
</dbReference>
<comment type="caution">
    <text evidence="2">The sequence shown here is derived from an EMBL/GenBank/DDBJ whole genome shotgun (WGS) entry which is preliminary data.</text>
</comment>
<feature type="transmembrane region" description="Helical" evidence="1">
    <location>
        <begin position="60"/>
        <end position="76"/>
    </location>
</feature>
<keyword evidence="1" id="KW-0472">Membrane</keyword>
<dbReference type="Proteomes" id="UP000279911">
    <property type="component" value="Unassembled WGS sequence"/>
</dbReference>
<keyword evidence="1" id="KW-1133">Transmembrane helix</keyword>
<feature type="transmembrane region" description="Helical" evidence="1">
    <location>
        <begin position="21"/>
        <end position="40"/>
    </location>
</feature>
<dbReference type="EMBL" id="RSFW01000006">
    <property type="protein sequence ID" value="RSD28877.1"/>
    <property type="molecule type" value="Genomic_DNA"/>
</dbReference>
<proteinExistence type="predicted"/>
<keyword evidence="1" id="KW-0812">Transmembrane</keyword>
<reference evidence="3" key="1">
    <citation type="submission" date="2018-12" db="EMBL/GenBank/DDBJ databases">
        <title>Bacillus chawlae sp. nov., Bacillus glennii sp. nov., and Bacillus saganii sp. nov. Isolated from the Vehicle Assembly Building at Kennedy Space Center where the Viking Spacecraft were Assembled.</title>
        <authorList>
            <person name="Seuylemezian A."/>
            <person name="Vaishampayan P."/>
        </authorList>
    </citation>
    <scope>NUCLEOTIDE SEQUENCE [LARGE SCALE GENOMIC DNA]</scope>
    <source>
        <strain evidence="3">DSM 13966</strain>
    </source>
</reference>
<evidence type="ECO:0000313" key="3">
    <source>
        <dbReference type="Proteomes" id="UP000279911"/>
    </source>
</evidence>
<dbReference type="OrthoDB" id="1679483at2"/>